<dbReference type="SUPFAM" id="SSF54001">
    <property type="entry name" value="Cysteine proteinases"/>
    <property type="match status" value="1"/>
</dbReference>
<dbReference type="OrthoDB" id="3651060at2"/>
<feature type="region of interest" description="Disordered" evidence="1">
    <location>
        <begin position="741"/>
        <end position="774"/>
    </location>
</feature>
<gene>
    <name evidence="4" type="ORF">EII35_08050</name>
</gene>
<feature type="region of interest" description="Disordered" evidence="1">
    <location>
        <begin position="539"/>
        <end position="594"/>
    </location>
</feature>
<dbReference type="Pfam" id="PF01841">
    <property type="entry name" value="Transglut_core"/>
    <property type="match status" value="1"/>
</dbReference>
<feature type="transmembrane region" description="Helical" evidence="2">
    <location>
        <begin position="119"/>
        <end position="138"/>
    </location>
</feature>
<dbReference type="EMBL" id="RQYT01000015">
    <property type="protein sequence ID" value="RRD49540.1"/>
    <property type="molecule type" value="Genomic_DNA"/>
</dbReference>
<feature type="transmembrane region" description="Helical" evidence="2">
    <location>
        <begin position="143"/>
        <end position="162"/>
    </location>
</feature>
<comment type="caution">
    <text evidence="4">The sequence shown here is derived from an EMBL/GenBank/DDBJ whole genome shotgun (WGS) entry which is preliminary data.</text>
</comment>
<proteinExistence type="predicted"/>
<dbReference type="InterPro" id="IPR038765">
    <property type="entry name" value="Papain-like_cys_pep_sf"/>
</dbReference>
<evidence type="ECO:0000313" key="5">
    <source>
        <dbReference type="Proteomes" id="UP000280935"/>
    </source>
</evidence>
<evidence type="ECO:0000256" key="2">
    <source>
        <dbReference type="SAM" id="Phobius"/>
    </source>
</evidence>
<dbReference type="InterPro" id="IPR002931">
    <property type="entry name" value="Transglutaminase-like"/>
</dbReference>
<dbReference type="PANTHER" id="PTHR42736">
    <property type="entry name" value="PROTEIN-GLUTAMINE GAMMA-GLUTAMYLTRANSFERASE"/>
    <property type="match status" value="1"/>
</dbReference>
<dbReference type="AlphaFoldDB" id="A0A3P1WVU8"/>
<dbReference type="RefSeq" id="WP_125227946.1">
    <property type="nucleotide sequence ID" value="NZ_RQYT01000015.1"/>
</dbReference>
<feature type="compositionally biased region" description="Acidic residues" evidence="1">
    <location>
        <begin position="575"/>
        <end position="594"/>
    </location>
</feature>
<reference evidence="4 5" key="1">
    <citation type="submission" date="2018-11" db="EMBL/GenBank/DDBJ databases">
        <title>Genomes From Bacteria Associated with the Canine Oral Cavity: a Test Case for Automated Genome-Based Taxonomic Assignment.</title>
        <authorList>
            <person name="Coil D.A."/>
            <person name="Jospin G."/>
            <person name="Darling A.E."/>
            <person name="Wallis C."/>
            <person name="Davis I.J."/>
            <person name="Harris S."/>
            <person name="Eisen J.A."/>
            <person name="Holcombe L.J."/>
            <person name="O'Flynn C."/>
        </authorList>
    </citation>
    <scope>NUCLEOTIDE SEQUENCE [LARGE SCALE GENOMIC DNA]</scope>
    <source>
        <strain evidence="4 5">OH2822_COT-296</strain>
    </source>
</reference>
<dbReference type="InterPro" id="IPR021878">
    <property type="entry name" value="TgpA_N"/>
</dbReference>
<feature type="transmembrane region" description="Helical" evidence="2">
    <location>
        <begin position="602"/>
        <end position="626"/>
    </location>
</feature>
<feature type="transmembrane region" description="Helical" evidence="2">
    <location>
        <begin position="31"/>
        <end position="51"/>
    </location>
</feature>
<evidence type="ECO:0000259" key="3">
    <source>
        <dbReference type="SMART" id="SM00460"/>
    </source>
</evidence>
<keyword evidence="2" id="KW-1133">Transmembrane helix</keyword>
<sequence>MARSWSRGLGAWLLMLPGVVAFQPTFGGWVGYVPGLVGVTLGALVALLGVWLRFGPALWMGAVALAYLMVGGSIAAPETVSVGFLPTLETVRRLVVLTWESWSELLTVTTPAADIPGPAAAPFLLGLVLATAFVGVVLRTRAVVAPLLIPIAWLGAGVAFGVHNAPAAWWLGTALGAGLLVWSTTHRLHRSRDVNARFLARRAHGLSGTAGKAATASAVILLASLAALGTTVATPDPGRQVLRDHVAPPLDLTDHPSPLTRFRYLEVNQEEDVLFQVESPPQGGRLRLAVMDAWDGVVFNVSQDSRKYLRVGREMPQQPQDPVDTSRITAVGYEGIWVPSFGEPARVEFTGDGGEAAARSLHLNPETDQLLTVARFAPGTSVAVTGTNLAPLPAEARAGLSGRGVGPVKPSEYQLVPEVLSENARQWTASVTSPYDQLRVIEERLRTDGRFSDGRNNDSRAGHTAERLAFMFNSEQLVGDDEQYAAAMALMASQLGIPVRVVLGFYPEQAVAPGEVWQVRGADAHVWVEANLDGVGWVSFDPTPPRDQVPTPDDKVPKPRPKPRVDSPPLPPERYEDEQVQTEEEAVQIKEPEEEPADLGPLLLAVGIATGSLLVLLSPLLVIALVKLRRRLRRRNSGTTADQIAGAWGEVVDRARDLGFVAPRNLTRRETADQLQRAYPDLGIEPLAGRVDSQVFGAEEPTQGHRDESWQESDSLRRSLLATRPWYARISALFSLKSLRRGRVEASGGHGTPKRDPRARRAEEEPRPSHGRRS</sequence>
<dbReference type="Gene3D" id="3.10.620.30">
    <property type="match status" value="1"/>
</dbReference>
<feature type="domain" description="Transglutaminase-like" evidence="3">
    <location>
        <begin position="473"/>
        <end position="544"/>
    </location>
</feature>
<evidence type="ECO:0000256" key="1">
    <source>
        <dbReference type="SAM" id="MobiDB-lite"/>
    </source>
</evidence>
<feature type="transmembrane region" description="Helical" evidence="2">
    <location>
        <begin position="209"/>
        <end position="229"/>
    </location>
</feature>
<feature type="compositionally biased region" description="Basic and acidic residues" evidence="1">
    <location>
        <begin position="753"/>
        <end position="768"/>
    </location>
</feature>
<dbReference type="PANTHER" id="PTHR42736:SF1">
    <property type="entry name" value="PROTEIN-GLUTAMINE GAMMA-GLUTAMYLTRANSFERASE"/>
    <property type="match status" value="1"/>
</dbReference>
<dbReference type="SMART" id="SM00460">
    <property type="entry name" value="TGc"/>
    <property type="match status" value="1"/>
</dbReference>
<feature type="transmembrane region" description="Helical" evidence="2">
    <location>
        <begin position="58"/>
        <end position="76"/>
    </location>
</feature>
<organism evidence="4 5">
    <name type="scientific">Arachnia propionica</name>
    <dbReference type="NCBI Taxonomy" id="1750"/>
    <lineage>
        <taxon>Bacteria</taxon>
        <taxon>Bacillati</taxon>
        <taxon>Actinomycetota</taxon>
        <taxon>Actinomycetes</taxon>
        <taxon>Propionibacteriales</taxon>
        <taxon>Propionibacteriaceae</taxon>
        <taxon>Arachnia</taxon>
    </lineage>
</organism>
<keyword evidence="2" id="KW-0812">Transmembrane</keyword>
<feature type="transmembrane region" description="Helical" evidence="2">
    <location>
        <begin position="168"/>
        <end position="188"/>
    </location>
</feature>
<dbReference type="InterPro" id="IPR052901">
    <property type="entry name" value="Bact_TGase-like"/>
</dbReference>
<accession>A0A3P1WVU8</accession>
<evidence type="ECO:0000313" key="4">
    <source>
        <dbReference type="EMBL" id="RRD49540.1"/>
    </source>
</evidence>
<protein>
    <recommendedName>
        <fullName evidence="3">Transglutaminase-like domain-containing protein</fullName>
    </recommendedName>
</protein>
<name>A0A3P1WVU8_9ACTN</name>
<dbReference type="Pfam" id="PF11992">
    <property type="entry name" value="TgpA_N"/>
    <property type="match status" value="1"/>
</dbReference>
<dbReference type="Proteomes" id="UP000280935">
    <property type="component" value="Unassembled WGS sequence"/>
</dbReference>
<keyword evidence="2" id="KW-0472">Membrane</keyword>